<feature type="domain" description="Nematode cuticle collagen N-terminal" evidence="2">
    <location>
        <begin position="5"/>
        <end position="57"/>
    </location>
</feature>
<keyword evidence="4" id="KW-1185">Reference proteome</keyword>
<reference evidence="5" key="1">
    <citation type="submission" date="2016-06" db="UniProtKB">
        <authorList>
            <consortium name="WormBaseParasite"/>
        </authorList>
    </citation>
    <scope>IDENTIFICATION</scope>
</reference>
<dbReference type="Pfam" id="PF01484">
    <property type="entry name" value="Col_cuticle_N"/>
    <property type="match status" value="1"/>
</dbReference>
<dbReference type="WBParaSite" id="GPUH_0000849801-mRNA-1">
    <property type="protein sequence ID" value="GPUH_0000849801-mRNA-1"/>
    <property type="gene ID" value="GPUH_0000849801"/>
</dbReference>
<proteinExistence type="predicted"/>
<gene>
    <name evidence="3" type="ORF">GPUH_LOCUS8485</name>
</gene>
<sequence>MHAKYVVCAASAVSGIVIVACLAVAVVLCHDISALYNDVMDDMVEFKTLANDAWREMIAVTQGARIATDSSAGGYY</sequence>
<dbReference type="GO" id="GO:0042302">
    <property type="term" value="F:structural constituent of cuticle"/>
    <property type="evidence" value="ECO:0007669"/>
    <property type="project" value="InterPro"/>
</dbReference>
<dbReference type="InterPro" id="IPR002486">
    <property type="entry name" value="Col_cuticle_N"/>
</dbReference>
<name>A0A183DIE7_9BILA</name>
<dbReference type="SMART" id="SM01088">
    <property type="entry name" value="Col_cuticle_N"/>
    <property type="match status" value="1"/>
</dbReference>
<evidence type="ECO:0000259" key="2">
    <source>
        <dbReference type="SMART" id="SM01088"/>
    </source>
</evidence>
<accession>A0A183DIE7</accession>
<reference evidence="3 4" key="2">
    <citation type="submission" date="2018-11" db="EMBL/GenBank/DDBJ databases">
        <authorList>
            <consortium name="Pathogen Informatics"/>
        </authorList>
    </citation>
    <scope>NUCLEOTIDE SEQUENCE [LARGE SCALE GENOMIC DNA]</scope>
</reference>
<dbReference type="AlphaFoldDB" id="A0A183DIE7"/>
<protein>
    <submittedName>
        <fullName evidence="5">Col_cuticle_N domain-containing protein</fullName>
    </submittedName>
</protein>
<organism evidence="5">
    <name type="scientific">Gongylonema pulchrum</name>
    <dbReference type="NCBI Taxonomy" id="637853"/>
    <lineage>
        <taxon>Eukaryota</taxon>
        <taxon>Metazoa</taxon>
        <taxon>Ecdysozoa</taxon>
        <taxon>Nematoda</taxon>
        <taxon>Chromadorea</taxon>
        <taxon>Rhabditida</taxon>
        <taxon>Spirurina</taxon>
        <taxon>Spiruromorpha</taxon>
        <taxon>Spiruroidea</taxon>
        <taxon>Gongylonematidae</taxon>
        <taxon>Gongylonema</taxon>
    </lineage>
</organism>
<dbReference type="OrthoDB" id="5877493at2759"/>
<dbReference type="EMBL" id="UYRT01024920">
    <property type="protein sequence ID" value="VDK62991.1"/>
    <property type="molecule type" value="Genomic_DNA"/>
</dbReference>
<evidence type="ECO:0000313" key="3">
    <source>
        <dbReference type="EMBL" id="VDK62991.1"/>
    </source>
</evidence>
<evidence type="ECO:0000313" key="5">
    <source>
        <dbReference type="WBParaSite" id="GPUH_0000849801-mRNA-1"/>
    </source>
</evidence>
<dbReference type="PROSITE" id="PS51257">
    <property type="entry name" value="PROKAR_LIPOPROTEIN"/>
    <property type="match status" value="1"/>
</dbReference>
<keyword evidence="1" id="KW-0677">Repeat</keyword>
<dbReference type="Proteomes" id="UP000271098">
    <property type="component" value="Unassembled WGS sequence"/>
</dbReference>
<evidence type="ECO:0000313" key="4">
    <source>
        <dbReference type="Proteomes" id="UP000271098"/>
    </source>
</evidence>
<evidence type="ECO:0000256" key="1">
    <source>
        <dbReference type="ARBA" id="ARBA00022737"/>
    </source>
</evidence>